<gene>
    <name evidence="3" type="ORF">B4N89_45920</name>
</gene>
<dbReference type="Proteomes" id="UP000190037">
    <property type="component" value="Unassembled WGS sequence"/>
</dbReference>
<evidence type="ECO:0000256" key="1">
    <source>
        <dbReference type="SAM" id="MobiDB-lite"/>
    </source>
</evidence>
<dbReference type="Gene3D" id="3.60.10.10">
    <property type="entry name" value="Endonuclease/exonuclease/phosphatase"/>
    <property type="match status" value="1"/>
</dbReference>
<protein>
    <recommendedName>
        <fullName evidence="2">Endonuclease/exonuclease/phosphatase domain-containing protein</fullName>
    </recommendedName>
</protein>
<dbReference type="SUPFAM" id="SSF56219">
    <property type="entry name" value="DNase I-like"/>
    <property type="match status" value="1"/>
</dbReference>
<feature type="region of interest" description="Disordered" evidence="1">
    <location>
        <begin position="1"/>
        <end position="23"/>
    </location>
</feature>
<dbReference type="STRING" id="159449.B4N89_45920"/>
<dbReference type="GO" id="GO:0003824">
    <property type="term" value="F:catalytic activity"/>
    <property type="evidence" value="ECO:0007669"/>
    <property type="project" value="InterPro"/>
</dbReference>
<dbReference type="InterPro" id="IPR005135">
    <property type="entry name" value="Endo/exonuclease/phosphatase"/>
</dbReference>
<feature type="domain" description="Endonuclease/exonuclease/phosphatase" evidence="2">
    <location>
        <begin position="78"/>
        <end position="357"/>
    </location>
</feature>
<dbReference type="Pfam" id="PF03372">
    <property type="entry name" value="Exo_endo_phos"/>
    <property type="match status" value="1"/>
</dbReference>
<evidence type="ECO:0000313" key="4">
    <source>
        <dbReference type="Proteomes" id="UP000190037"/>
    </source>
</evidence>
<accession>A0A1T3NJE6</accession>
<dbReference type="OrthoDB" id="4133089at2"/>
<dbReference type="AlphaFoldDB" id="A0A1T3NJE6"/>
<dbReference type="InterPro" id="IPR036691">
    <property type="entry name" value="Endo/exonu/phosph_ase_sf"/>
</dbReference>
<organism evidence="3 4">
    <name type="scientific">Embleya scabrispora</name>
    <dbReference type="NCBI Taxonomy" id="159449"/>
    <lineage>
        <taxon>Bacteria</taxon>
        <taxon>Bacillati</taxon>
        <taxon>Actinomycetota</taxon>
        <taxon>Actinomycetes</taxon>
        <taxon>Kitasatosporales</taxon>
        <taxon>Streptomycetaceae</taxon>
        <taxon>Embleya</taxon>
    </lineage>
</organism>
<feature type="region of interest" description="Disordered" evidence="1">
    <location>
        <begin position="383"/>
        <end position="411"/>
    </location>
</feature>
<dbReference type="RefSeq" id="WP_078982664.1">
    <property type="nucleotide sequence ID" value="NZ_MWQN01000005.1"/>
</dbReference>
<dbReference type="EMBL" id="MWQN01000005">
    <property type="protein sequence ID" value="OPC76815.1"/>
    <property type="molecule type" value="Genomic_DNA"/>
</dbReference>
<sequence length="446" mass="48861">MYGVTTGPARGGNPAAPEGFRHGSTLTDRCPCRADGPAVPDLRRWTPDPILAHEATTNGTGPQPASHDGEDEDVVTVATYNLRNGCHDPETETWDLEPLRRLAPFFRDVDVLFLQEGWGYGAQGQRVLFEVERILGMRALRTPGRGGPLDLVVFVRWPRVGVERHYDRHDPATFEDQYGDVHLMLPGFPVPVVVRSVQWPYASGDARLREAQQLAARAAPDAWSLIAGDLNALWPDRDGMREFRPRWWLLAAHARSHKTLPPGRRAVWCERVRSRSRPWRGFGRVWDAWRLRRRWVTDTRATRVLADAGFVNAASLAGDPTVTVTAQTDNGQGGRIDHILFSRLLAAAFVPGSYRVLDHPLVDAAGDHRPVFVQLDARRLAPGSVARPGGGSVGSPEGVEERPTGAGAAASCSACAGTGRRVVGGLGVGRVPGRFRRRRRVPVGAS</sequence>
<reference evidence="3 4" key="1">
    <citation type="submission" date="2017-03" db="EMBL/GenBank/DDBJ databases">
        <title>Draft genome sequence of Streptomyces scabrisporus NF3, endophyte isolated from Amphipterygium adstringens.</title>
        <authorList>
            <person name="Vazquez M."/>
            <person name="Ceapa C.D."/>
            <person name="Rodriguez Luna D."/>
            <person name="Sanchez Esquivel S."/>
        </authorList>
    </citation>
    <scope>NUCLEOTIDE SEQUENCE [LARGE SCALE GENOMIC DNA]</scope>
    <source>
        <strain evidence="3 4">NF3</strain>
    </source>
</reference>
<evidence type="ECO:0000259" key="2">
    <source>
        <dbReference type="Pfam" id="PF03372"/>
    </source>
</evidence>
<keyword evidence="4" id="KW-1185">Reference proteome</keyword>
<evidence type="ECO:0000313" key="3">
    <source>
        <dbReference type="EMBL" id="OPC76815.1"/>
    </source>
</evidence>
<name>A0A1T3NJE6_9ACTN</name>
<comment type="caution">
    <text evidence="3">The sequence shown here is derived from an EMBL/GenBank/DDBJ whole genome shotgun (WGS) entry which is preliminary data.</text>
</comment>
<proteinExistence type="predicted"/>